<keyword evidence="1 3" id="KW-0996">Nickel insertion</keyword>
<evidence type="ECO:0000256" key="4">
    <source>
        <dbReference type="SAM" id="MobiDB-lite"/>
    </source>
</evidence>
<keyword evidence="2 3" id="KW-0143">Chaperone</keyword>
<evidence type="ECO:0000256" key="2">
    <source>
        <dbReference type="ARBA" id="ARBA00023186"/>
    </source>
</evidence>
<reference evidence="6" key="1">
    <citation type="journal article" date="2019" name="Int. J. Syst. Evol. Microbiol.">
        <title>The Global Catalogue of Microorganisms (GCM) 10K type strain sequencing project: providing services to taxonomists for standard genome sequencing and annotation.</title>
        <authorList>
            <consortium name="The Broad Institute Genomics Platform"/>
            <consortium name="The Broad Institute Genome Sequencing Center for Infectious Disease"/>
            <person name="Wu L."/>
            <person name="Ma J."/>
        </authorList>
    </citation>
    <scope>NUCLEOTIDE SEQUENCE [LARGE SCALE GENOMIC DNA]</scope>
    <source>
        <strain evidence="6">JCM 9371</strain>
    </source>
</reference>
<feature type="compositionally biased region" description="Polar residues" evidence="4">
    <location>
        <begin position="105"/>
        <end position="115"/>
    </location>
</feature>
<dbReference type="InterPro" id="IPR002639">
    <property type="entry name" value="UreF"/>
</dbReference>
<dbReference type="InterPro" id="IPR038277">
    <property type="entry name" value="UreF_sf"/>
</dbReference>
<sequence>MPSPSALPAHLLLLADSRLPAGGHAHSGGLEPAVAAGAVTDVASLAAFLRGRLATAGLVAAALAAASCHHATTRADVGEGHTTPGDAGPDGWGLLDAEADARTPSPAQRSASRAQGRSLLRVARATWPHPSLDALAAGAAGHGPHHPLVIGAATAAMGGTAAQAAAVTAYGTVTGAASAAVRLLGLDPLSVNRALGTLAARIDAVAADAAARADGPWAGLPALTAPQLDLYAETHRKAELRLFES</sequence>
<organism evidence="5 6">
    <name type="scientific">Actinomadura fibrosa</name>
    <dbReference type="NCBI Taxonomy" id="111802"/>
    <lineage>
        <taxon>Bacteria</taxon>
        <taxon>Bacillati</taxon>
        <taxon>Actinomycetota</taxon>
        <taxon>Actinomycetes</taxon>
        <taxon>Streptosporangiales</taxon>
        <taxon>Thermomonosporaceae</taxon>
        <taxon>Actinomadura</taxon>
    </lineage>
</organism>
<gene>
    <name evidence="3" type="primary">ureF</name>
    <name evidence="5" type="ORF">ACFQZM_19360</name>
</gene>
<dbReference type="Pfam" id="PF01730">
    <property type="entry name" value="UreF"/>
    <property type="match status" value="1"/>
</dbReference>
<comment type="subunit">
    <text evidence="3">UreD, UreF and UreG form a complex that acts as a GTP-hydrolysis-dependent molecular chaperone, activating the urease apoprotein by helping to assemble the nickel containing metallocenter of UreC. The UreE protein probably delivers the nickel.</text>
</comment>
<evidence type="ECO:0000313" key="6">
    <source>
        <dbReference type="Proteomes" id="UP001597063"/>
    </source>
</evidence>
<dbReference type="HAMAP" id="MF_01385">
    <property type="entry name" value="UreF"/>
    <property type="match status" value="1"/>
</dbReference>
<keyword evidence="3" id="KW-0963">Cytoplasm</keyword>
<dbReference type="PANTHER" id="PTHR33620:SF1">
    <property type="entry name" value="UREASE ACCESSORY PROTEIN F"/>
    <property type="match status" value="1"/>
</dbReference>
<dbReference type="Gene3D" id="1.10.4190.10">
    <property type="entry name" value="Urease accessory protein UreF"/>
    <property type="match status" value="1"/>
</dbReference>
<evidence type="ECO:0000256" key="3">
    <source>
        <dbReference type="HAMAP-Rule" id="MF_01385"/>
    </source>
</evidence>
<evidence type="ECO:0000256" key="1">
    <source>
        <dbReference type="ARBA" id="ARBA00022988"/>
    </source>
</evidence>
<dbReference type="Proteomes" id="UP001597063">
    <property type="component" value="Unassembled WGS sequence"/>
</dbReference>
<comment type="similarity">
    <text evidence="3">Belongs to the UreF family.</text>
</comment>
<dbReference type="EMBL" id="JBHTGP010000011">
    <property type="protein sequence ID" value="MFD0686667.1"/>
    <property type="molecule type" value="Genomic_DNA"/>
</dbReference>
<comment type="function">
    <text evidence="3">Required for maturation of urease via the functional incorporation of the urease nickel metallocenter.</text>
</comment>
<feature type="region of interest" description="Disordered" evidence="4">
    <location>
        <begin position="75"/>
        <end position="115"/>
    </location>
</feature>
<accession>A0ABW2XLN4</accession>
<dbReference type="RefSeq" id="WP_131761983.1">
    <property type="nucleotide sequence ID" value="NZ_CAACUY010000200.1"/>
</dbReference>
<comment type="caution">
    <text evidence="5">The sequence shown here is derived from an EMBL/GenBank/DDBJ whole genome shotgun (WGS) entry which is preliminary data.</text>
</comment>
<dbReference type="PANTHER" id="PTHR33620">
    <property type="entry name" value="UREASE ACCESSORY PROTEIN F"/>
    <property type="match status" value="1"/>
</dbReference>
<protein>
    <recommendedName>
        <fullName evidence="3">Urease accessory protein UreF</fullName>
    </recommendedName>
</protein>
<comment type="subcellular location">
    <subcellularLocation>
        <location evidence="3">Cytoplasm</location>
    </subcellularLocation>
</comment>
<name>A0ABW2XLN4_9ACTN</name>
<keyword evidence="6" id="KW-1185">Reference proteome</keyword>
<dbReference type="PIRSF" id="PIRSF009467">
    <property type="entry name" value="Ureas_acces_UreF"/>
    <property type="match status" value="1"/>
</dbReference>
<proteinExistence type="inferred from homology"/>
<evidence type="ECO:0000313" key="5">
    <source>
        <dbReference type="EMBL" id="MFD0686667.1"/>
    </source>
</evidence>